<evidence type="ECO:0000313" key="4">
    <source>
        <dbReference type="Proteomes" id="UP000759131"/>
    </source>
</evidence>
<feature type="region of interest" description="Disordered" evidence="1">
    <location>
        <begin position="1"/>
        <end position="41"/>
    </location>
</feature>
<evidence type="ECO:0000313" key="3">
    <source>
        <dbReference type="EMBL" id="CAD7644095.1"/>
    </source>
</evidence>
<feature type="domain" description="R3H" evidence="2">
    <location>
        <begin position="45"/>
        <end position="108"/>
    </location>
</feature>
<feature type="compositionally biased region" description="Low complexity" evidence="1">
    <location>
        <begin position="12"/>
        <end position="23"/>
    </location>
</feature>
<dbReference type="EMBL" id="CAJPIZ010030646">
    <property type="protein sequence ID" value="CAG2119950.1"/>
    <property type="molecule type" value="Genomic_DNA"/>
</dbReference>
<dbReference type="GO" id="GO:0003676">
    <property type="term" value="F:nucleic acid binding"/>
    <property type="evidence" value="ECO:0007669"/>
    <property type="project" value="UniProtKB-UniRule"/>
</dbReference>
<dbReference type="PROSITE" id="PS51061">
    <property type="entry name" value="R3H"/>
    <property type="match status" value="1"/>
</dbReference>
<dbReference type="SUPFAM" id="SSF82708">
    <property type="entry name" value="R3H domain"/>
    <property type="match status" value="1"/>
</dbReference>
<name>A0A7R9LLV7_9ACAR</name>
<dbReference type="Gene3D" id="3.30.1370.50">
    <property type="entry name" value="R3H-like domain"/>
    <property type="match status" value="1"/>
</dbReference>
<protein>
    <recommendedName>
        <fullName evidence="2">R3H domain-containing protein</fullName>
    </recommendedName>
</protein>
<dbReference type="Pfam" id="PF01424">
    <property type="entry name" value="R3H"/>
    <property type="match status" value="1"/>
</dbReference>
<proteinExistence type="predicted"/>
<evidence type="ECO:0000259" key="2">
    <source>
        <dbReference type="PROSITE" id="PS51061"/>
    </source>
</evidence>
<sequence length="215" mass="24859">MDLLGSILGSMQKPPKTTTTEQQQRAKKETEKMEKMRKQEKQEMMTFRKTIEDKINKFMASDSEPKLDFGLMDKMHRSIIHDVSDIAGLNAYSFGLEDVDRHTVVYKKEFTPSEDELNALKKGEEYDPKKAELLKQMELEEQNRKVVKDKDIVPNKDFRDKYEKLIGLDAGKSAAQVTTPNKQFGFVPSANKRDQRSIEQILADNKKKKLKAEEN</sequence>
<accession>A0A7R9LLV7</accession>
<dbReference type="Proteomes" id="UP000759131">
    <property type="component" value="Unassembled WGS sequence"/>
</dbReference>
<reference evidence="3" key="1">
    <citation type="submission" date="2020-11" db="EMBL/GenBank/DDBJ databases">
        <authorList>
            <person name="Tran Van P."/>
        </authorList>
    </citation>
    <scope>NUCLEOTIDE SEQUENCE</scope>
</reference>
<gene>
    <name evidence="3" type="ORF">OSB1V03_LOCUS19897</name>
</gene>
<keyword evidence="4" id="KW-1185">Reference proteome</keyword>
<dbReference type="AlphaFoldDB" id="A0A7R9LLV7"/>
<dbReference type="InterPro" id="IPR017330">
    <property type="entry name" value="SPAG7"/>
</dbReference>
<dbReference type="PANTHER" id="PTHR13498">
    <property type="entry name" value="SPERM ASSOCIATED ANTIGEN 7"/>
    <property type="match status" value="1"/>
</dbReference>
<organism evidence="3">
    <name type="scientific">Medioppia subpectinata</name>
    <dbReference type="NCBI Taxonomy" id="1979941"/>
    <lineage>
        <taxon>Eukaryota</taxon>
        <taxon>Metazoa</taxon>
        <taxon>Ecdysozoa</taxon>
        <taxon>Arthropoda</taxon>
        <taxon>Chelicerata</taxon>
        <taxon>Arachnida</taxon>
        <taxon>Acari</taxon>
        <taxon>Acariformes</taxon>
        <taxon>Sarcoptiformes</taxon>
        <taxon>Oribatida</taxon>
        <taxon>Brachypylina</taxon>
        <taxon>Oppioidea</taxon>
        <taxon>Oppiidae</taxon>
        <taxon>Medioppia</taxon>
    </lineage>
</organism>
<feature type="compositionally biased region" description="Basic and acidic residues" evidence="1">
    <location>
        <begin position="24"/>
        <end position="41"/>
    </location>
</feature>
<dbReference type="PANTHER" id="PTHR13498:SF3">
    <property type="entry name" value="SPERM-ASSOCIATED ANTIGEN 7"/>
    <property type="match status" value="1"/>
</dbReference>
<dbReference type="EMBL" id="OC885221">
    <property type="protein sequence ID" value="CAD7644095.1"/>
    <property type="molecule type" value="Genomic_DNA"/>
</dbReference>
<dbReference type="OrthoDB" id="5979509at2759"/>
<dbReference type="InterPro" id="IPR036867">
    <property type="entry name" value="R3H_dom_sf"/>
</dbReference>
<dbReference type="InterPro" id="IPR001374">
    <property type="entry name" value="R3H_dom"/>
</dbReference>
<evidence type="ECO:0000256" key="1">
    <source>
        <dbReference type="SAM" id="MobiDB-lite"/>
    </source>
</evidence>